<reference evidence="6" key="1">
    <citation type="submission" date="2020-05" db="EMBL/GenBank/DDBJ databases">
        <authorList>
            <person name="Chiriac C."/>
            <person name="Salcher M."/>
            <person name="Ghai R."/>
            <person name="Kavagutti S V."/>
        </authorList>
    </citation>
    <scope>NUCLEOTIDE SEQUENCE</scope>
</reference>
<feature type="domain" description="RapZ-like N-terminal" evidence="4">
    <location>
        <begin position="1"/>
        <end position="151"/>
    </location>
</feature>
<dbReference type="SUPFAM" id="SSF52540">
    <property type="entry name" value="P-loop containing nucleoside triphosphate hydrolases"/>
    <property type="match status" value="1"/>
</dbReference>
<dbReference type="HAMAP" id="MF_00636">
    <property type="entry name" value="RapZ_like"/>
    <property type="match status" value="1"/>
</dbReference>
<evidence type="ECO:0000313" key="6">
    <source>
        <dbReference type="EMBL" id="CAB4585013.1"/>
    </source>
</evidence>
<dbReference type="EMBL" id="CAEZTT010000179">
    <property type="protein sequence ID" value="CAB4585013.1"/>
    <property type="molecule type" value="Genomic_DNA"/>
</dbReference>
<accession>A0A6J6FCR3</accession>
<keyword evidence="1" id="KW-0547">Nucleotide-binding</keyword>
<gene>
    <name evidence="6" type="ORF">UFOPK1726_01170</name>
</gene>
<dbReference type="InterPro" id="IPR027417">
    <property type="entry name" value="P-loop_NTPase"/>
</dbReference>
<dbReference type="InterPro" id="IPR053931">
    <property type="entry name" value="RapZ_C"/>
</dbReference>
<dbReference type="Pfam" id="PF03668">
    <property type="entry name" value="RapZ-like_N"/>
    <property type="match status" value="1"/>
</dbReference>
<dbReference type="InterPro" id="IPR053930">
    <property type="entry name" value="RapZ-like_N"/>
</dbReference>
<dbReference type="InterPro" id="IPR005337">
    <property type="entry name" value="RapZ-like"/>
</dbReference>
<name>A0A6J6FCR3_9ZZZZ</name>
<dbReference type="PIRSF" id="PIRSF005052">
    <property type="entry name" value="P-loopkin"/>
    <property type="match status" value="1"/>
</dbReference>
<evidence type="ECO:0000256" key="1">
    <source>
        <dbReference type="ARBA" id="ARBA00022741"/>
    </source>
</evidence>
<protein>
    <submittedName>
        <fullName evidence="6">Unannotated protein</fullName>
    </submittedName>
</protein>
<organism evidence="6">
    <name type="scientific">freshwater metagenome</name>
    <dbReference type="NCBI Taxonomy" id="449393"/>
    <lineage>
        <taxon>unclassified sequences</taxon>
        <taxon>metagenomes</taxon>
        <taxon>ecological metagenomes</taxon>
    </lineage>
</organism>
<dbReference type="GO" id="GO:0005524">
    <property type="term" value="F:ATP binding"/>
    <property type="evidence" value="ECO:0007669"/>
    <property type="project" value="UniProtKB-KW"/>
</dbReference>
<evidence type="ECO:0000256" key="3">
    <source>
        <dbReference type="ARBA" id="ARBA00023134"/>
    </source>
</evidence>
<sequence length="280" mass="30417">MRIVFVTGLSGAGRSTAARALEDEGYHVMDNLPPSLVAEAISTISSKVERAAIVIDIRAGAITETAAALLNIQTQGLDKSILFLDADDAELVHRFEGSRRPHPLQTETGLLRAIETERELLSDLRANSDLVIDSTGLSPHELRSKISAAFGNIEEVKVVISLVSFGFKRGVPIDSDLVFDARFLPNPHWDTTLRPLDGRAAAVNDFVMGNPSSIAYLAAIEQVVDIVSAGYLHDGKRYLTVAIGCTGGRHRSVALVENLATRLVRPGSETYVYHRDCDRE</sequence>
<dbReference type="PANTHER" id="PTHR30448">
    <property type="entry name" value="RNASE ADAPTER PROTEIN RAPZ"/>
    <property type="match status" value="1"/>
</dbReference>
<dbReference type="GO" id="GO:0005525">
    <property type="term" value="F:GTP binding"/>
    <property type="evidence" value="ECO:0007669"/>
    <property type="project" value="UniProtKB-KW"/>
</dbReference>
<feature type="domain" description="RapZ C-terminal" evidence="5">
    <location>
        <begin position="159"/>
        <end position="277"/>
    </location>
</feature>
<evidence type="ECO:0000259" key="4">
    <source>
        <dbReference type="Pfam" id="PF03668"/>
    </source>
</evidence>
<dbReference type="NCBIfam" id="NF003828">
    <property type="entry name" value="PRK05416.1"/>
    <property type="match status" value="1"/>
</dbReference>
<evidence type="ECO:0000256" key="2">
    <source>
        <dbReference type="ARBA" id="ARBA00022840"/>
    </source>
</evidence>
<keyword evidence="3" id="KW-0342">GTP-binding</keyword>
<dbReference type="Gene3D" id="3.40.50.300">
    <property type="entry name" value="P-loop containing nucleotide triphosphate hydrolases"/>
    <property type="match status" value="1"/>
</dbReference>
<dbReference type="Pfam" id="PF22740">
    <property type="entry name" value="PapZ_C"/>
    <property type="match status" value="1"/>
</dbReference>
<evidence type="ECO:0000259" key="5">
    <source>
        <dbReference type="Pfam" id="PF22740"/>
    </source>
</evidence>
<dbReference type="PANTHER" id="PTHR30448:SF0">
    <property type="entry name" value="RNASE ADAPTER PROTEIN RAPZ"/>
    <property type="match status" value="1"/>
</dbReference>
<keyword evidence="2" id="KW-0067">ATP-binding</keyword>
<dbReference type="AlphaFoldDB" id="A0A6J6FCR3"/>
<proteinExistence type="inferred from homology"/>